<dbReference type="EMBL" id="MCFF01000004">
    <property type="protein sequence ID" value="ORZ27258.1"/>
    <property type="molecule type" value="Genomic_DNA"/>
</dbReference>
<dbReference type="GeneID" id="33561453"/>
<proteinExistence type="predicted"/>
<dbReference type="AlphaFoldDB" id="A0A1Y2GY72"/>
<feature type="compositionally biased region" description="Basic and acidic residues" evidence="1">
    <location>
        <begin position="287"/>
        <end position="301"/>
    </location>
</feature>
<name>A0A1Y2GY72_9FUNG</name>
<accession>A0A1Y2GY72</accession>
<feature type="compositionally biased region" description="Polar residues" evidence="1">
    <location>
        <begin position="369"/>
        <end position="378"/>
    </location>
</feature>
<feature type="compositionally biased region" description="Basic and acidic residues" evidence="1">
    <location>
        <begin position="37"/>
        <end position="51"/>
    </location>
</feature>
<reference evidence="2 3" key="1">
    <citation type="submission" date="2016-07" db="EMBL/GenBank/DDBJ databases">
        <title>Pervasive Adenine N6-methylation of Active Genes in Fungi.</title>
        <authorList>
            <consortium name="DOE Joint Genome Institute"/>
            <person name="Mondo S.J."/>
            <person name="Dannebaum R.O."/>
            <person name="Kuo R.C."/>
            <person name="Labutti K."/>
            <person name="Haridas S."/>
            <person name="Kuo A."/>
            <person name="Salamov A."/>
            <person name="Ahrendt S.R."/>
            <person name="Lipzen A."/>
            <person name="Sullivan W."/>
            <person name="Andreopoulos W.B."/>
            <person name="Clum A."/>
            <person name="Lindquist E."/>
            <person name="Daum C."/>
            <person name="Ramamoorthy G.K."/>
            <person name="Gryganskyi A."/>
            <person name="Culley D."/>
            <person name="Magnuson J.K."/>
            <person name="James T.Y."/>
            <person name="O'Malley M.A."/>
            <person name="Stajich J.E."/>
            <person name="Spatafora J.W."/>
            <person name="Visel A."/>
            <person name="Grigoriev I.V."/>
        </authorList>
    </citation>
    <scope>NUCLEOTIDE SEQUENCE [LARGE SCALE GENOMIC DNA]</scope>
    <source>
        <strain evidence="2 3">NRRL 3116</strain>
    </source>
</reference>
<feature type="compositionally biased region" description="Low complexity" evidence="1">
    <location>
        <begin position="53"/>
        <end position="64"/>
    </location>
</feature>
<feature type="compositionally biased region" description="Basic and acidic residues" evidence="1">
    <location>
        <begin position="65"/>
        <end position="80"/>
    </location>
</feature>
<feature type="region of interest" description="Disordered" evidence="1">
    <location>
        <begin position="517"/>
        <end position="537"/>
    </location>
</feature>
<evidence type="ECO:0000313" key="3">
    <source>
        <dbReference type="Proteomes" id="UP000193648"/>
    </source>
</evidence>
<evidence type="ECO:0000313" key="2">
    <source>
        <dbReference type="EMBL" id="ORZ27258.1"/>
    </source>
</evidence>
<feature type="compositionally biased region" description="Low complexity" evidence="1">
    <location>
        <begin position="304"/>
        <end position="314"/>
    </location>
</feature>
<feature type="region of interest" description="Disordered" evidence="1">
    <location>
        <begin position="274"/>
        <end position="380"/>
    </location>
</feature>
<comment type="caution">
    <text evidence="2">The sequence shown here is derived from an EMBL/GenBank/DDBJ whole genome shotgun (WGS) entry which is preliminary data.</text>
</comment>
<feature type="compositionally biased region" description="Polar residues" evidence="1">
    <location>
        <begin position="331"/>
        <end position="349"/>
    </location>
</feature>
<dbReference type="InParanoid" id="A0A1Y2GY72"/>
<gene>
    <name evidence="2" type="ORF">BCR41DRAFT_152487</name>
</gene>
<dbReference type="OrthoDB" id="2448857at2759"/>
<sequence>MGSPKPKLTLPEAMMANQSALPASAAMLEHSRLFQEHDMQQRLQRAEEKARAKIQQHQLQQQRQAEQKRQRESKQGHHDQLYSQNYHRYDEYRQEAQHQSISYQQEQPQKQPLNQGQDLLQNLQSQGQLSITQADSQIQTCSPMVITACPFLELCDNVDGSGESFVILRGYTETEEVWRGLQCAFEKFIDDPINDMPSALPPGNTLIPYYPSPPEIQLSEKAQRYLSAKESLIEEADVATPRTFTETARPLTPDVLSGGTIPTSNGPVAQIRATTAGLTRWMNLSGGDRDRGRDRGKEGKSKKGSTTTHHSPPSSCIPFQHQSLQRRRHISGSNASGSDRQNSHGSGTSLFRPRPRLNKQRSADELSKLPSSPNTPYSKASDLGSRFSYFESQESAQGTGPSHYCAGTFHSIATTTTHHLNNGNCTADNRPSKILKCNEAAVTRIDTTSMEEMRIDPVPTPRCLAMATASDQKVEVTAMSPLSSVACMEPLQMLESNDMDVNTRSVGNMVLKMNEEMRLSGPGPGSADSNSQRKHQTVMEASKVAVSGVFGKFRRSVG</sequence>
<organism evidence="2 3">
    <name type="scientific">Lobosporangium transversale</name>
    <dbReference type="NCBI Taxonomy" id="64571"/>
    <lineage>
        <taxon>Eukaryota</taxon>
        <taxon>Fungi</taxon>
        <taxon>Fungi incertae sedis</taxon>
        <taxon>Mucoromycota</taxon>
        <taxon>Mortierellomycotina</taxon>
        <taxon>Mortierellomycetes</taxon>
        <taxon>Mortierellales</taxon>
        <taxon>Mortierellaceae</taxon>
        <taxon>Lobosporangium</taxon>
    </lineage>
</organism>
<feature type="region of interest" description="Disordered" evidence="1">
    <location>
        <begin position="37"/>
        <end position="82"/>
    </location>
</feature>
<evidence type="ECO:0000256" key="1">
    <source>
        <dbReference type="SAM" id="MobiDB-lite"/>
    </source>
</evidence>
<protein>
    <submittedName>
        <fullName evidence="2">Uncharacterized protein</fullName>
    </submittedName>
</protein>
<dbReference type="RefSeq" id="XP_021884985.1">
    <property type="nucleotide sequence ID" value="XM_022019608.1"/>
</dbReference>
<keyword evidence="3" id="KW-1185">Reference proteome</keyword>
<dbReference type="Proteomes" id="UP000193648">
    <property type="component" value="Unassembled WGS sequence"/>
</dbReference>